<dbReference type="InterPro" id="IPR025724">
    <property type="entry name" value="GAG-pre-integrase_dom"/>
</dbReference>
<protein>
    <submittedName>
        <fullName evidence="2">Ribonuclease H-like domain-containing protein</fullName>
    </submittedName>
</protein>
<organism evidence="2">
    <name type="scientific">Tanacetum cinerariifolium</name>
    <name type="common">Dalmatian daisy</name>
    <name type="synonym">Chrysanthemum cinerariifolium</name>
    <dbReference type="NCBI Taxonomy" id="118510"/>
    <lineage>
        <taxon>Eukaryota</taxon>
        <taxon>Viridiplantae</taxon>
        <taxon>Streptophyta</taxon>
        <taxon>Embryophyta</taxon>
        <taxon>Tracheophyta</taxon>
        <taxon>Spermatophyta</taxon>
        <taxon>Magnoliopsida</taxon>
        <taxon>eudicotyledons</taxon>
        <taxon>Gunneridae</taxon>
        <taxon>Pentapetalae</taxon>
        <taxon>asterids</taxon>
        <taxon>campanulids</taxon>
        <taxon>Asterales</taxon>
        <taxon>Asteraceae</taxon>
        <taxon>Asteroideae</taxon>
        <taxon>Anthemideae</taxon>
        <taxon>Anthemidinae</taxon>
        <taxon>Tanacetum</taxon>
    </lineage>
</organism>
<evidence type="ECO:0000313" key="2">
    <source>
        <dbReference type="EMBL" id="GEU47632.1"/>
    </source>
</evidence>
<dbReference type="Pfam" id="PF13976">
    <property type="entry name" value="gag_pre-integrs"/>
    <property type="match status" value="1"/>
</dbReference>
<proteinExistence type="predicted"/>
<dbReference type="EMBL" id="BKCJ010002299">
    <property type="protein sequence ID" value="GEU47632.1"/>
    <property type="molecule type" value="Genomic_DNA"/>
</dbReference>
<name>A0A6L2KG22_TANCI</name>
<dbReference type="AlphaFoldDB" id="A0A6L2KG22"/>
<feature type="domain" description="GAG-pre-integrase" evidence="1">
    <location>
        <begin position="110"/>
        <end position="175"/>
    </location>
</feature>
<gene>
    <name evidence="2" type="ORF">Tci_019610</name>
</gene>
<evidence type="ECO:0000259" key="1">
    <source>
        <dbReference type="Pfam" id="PF13976"/>
    </source>
</evidence>
<comment type="caution">
    <text evidence="2">The sequence shown here is derived from an EMBL/GenBank/DDBJ whole genome shotgun (WGS) entry which is preliminary data.</text>
</comment>
<accession>A0A6L2KG22</accession>
<reference evidence="2" key="1">
    <citation type="journal article" date="2019" name="Sci. Rep.">
        <title>Draft genome of Tanacetum cinerariifolium, the natural source of mosquito coil.</title>
        <authorList>
            <person name="Yamashiro T."/>
            <person name="Shiraishi A."/>
            <person name="Satake H."/>
            <person name="Nakayama K."/>
        </authorList>
    </citation>
    <scope>NUCLEOTIDE SEQUENCE</scope>
</reference>
<sequence length="215" mass="24263">MCWGGNGTPYGSVVYDLLQKINIVKQGGSLVADYYHRSSNSVKQGFNANIDVKQNEKMSYGNASPGFTSEQIKKLLSLINETPSASIHVNMAVKHLSLMEMSGTGSETSGLYMFDINNKCLVAKSNVVLYFHVSKFLWHNRLGHLADKVLSILKNDLSFSRDTSVPMCEVYHRANQTREPFPLSDRKSKTQGELVHFDLWGPYRVPRREGFKDYC</sequence>